<dbReference type="HAMAP" id="MF_00651">
    <property type="entry name" value="Nuclease_YqgF"/>
    <property type="match status" value="1"/>
</dbReference>
<evidence type="ECO:0000256" key="5">
    <source>
        <dbReference type="HAMAP-Rule" id="MF_00651"/>
    </source>
</evidence>
<dbReference type="CDD" id="cd16964">
    <property type="entry name" value="YqgF"/>
    <property type="match status" value="1"/>
</dbReference>
<organism evidence="7 8">
    <name type="scientific">Bellilinea caldifistulae</name>
    <dbReference type="NCBI Taxonomy" id="360411"/>
    <lineage>
        <taxon>Bacteria</taxon>
        <taxon>Bacillati</taxon>
        <taxon>Chloroflexota</taxon>
        <taxon>Anaerolineae</taxon>
        <taxon>Anaerolineales</taxon>
        <taxon>Anaerolineaceae</taxon>
        <taxon>Bellilinea</taxon>
    </lineage>
</organism>
<dbReference type="NCBIfam" id="TIGR00250">
    <property type="entry name" value="RNAse_H_YqgF"/>
    <property type="match status" value="1"/>
</dbReference>
<evidence type="ECO:0000313" key="7">
    <source>
        <dbReference type="EMBL" id="KPL73926.1"/>
    </source>
</evidence>
<dbReference type="Pfam" id="PF03652">
    <property type="entry name" value="RuvX"/>
    <property type="match status" value="1"/>
</dbReference>
<keyword evidence="2 5" id="KW-0690">Ribosome biogenesis</keyword>
<dbReference type="PANTHER" id="PTHR33317">
    <property type="entry name" value="POLYNUCLEOTIDYL TRANSFERASE, RIBONUCLEASE H-LIKE SUPERFAMILY PROTEIN"/>
    <property type="match status" value="1"/>
</dbReference>
<dbReference type="AlphaFoldDB" id="A0A0P6XFI3"/>
<dbReference type="GO" id="GO:0000967">
    <property type="term" value="P:rRNA 5'-end processing"/>
    <property type="evidence" value="ECO:0007669"/>
    <property type="project" value="UniProtKB-UniRule"/>
</dbReference>
<dbReference type="InterPro" id="IPR006641">
    <property type="entry name" value="YqgF/RNaseH-like_dom"/>
</dbReference>
<evidence type="ECO:0000256" key="3">
    <source>
        <dbReference type="ARBA" id="ARBA00022722"/>
    </source>
</evidence>
<comment type="caution">
    <text evidence="7">The sequence shown here is derived from an EMBL/GenBank/DDBJ whole genome shotgun (WGS) entry which is preliminary data.</text>
</comment>
<dbReference type="SMART" id="SM00732">
    <property type="entry name" value="YqgFc"/>
    <property type="match status" value="1"/>
</dbReference>
<keyword evidence="4 5" id="KW-0378">Hydrolase</keyword>
<protein>
    <recommendedName>
        <fullName evidence="5">Putative pre-16S rRNA nuclease</fullName>
        <ecNumber evidence="5">3.1.-.-</ecNumber>
    </recommendedName>
</protein>
<dbReference type="PATRIC" id="fig|360411.5.peg.2544"/>
<dbReference type="Proteomes" id="UP000050514">
    <property type="component" value="Unassembled WGS sequence"/>
</dbReference>
<comment type="subcellular location">
    <subcellularLocation>
        <location evidence="5">Cytoplasm</location>
    </subcellularLocation>
</comment>
<evidence type="ECO:0000256" key="2">
    <source>
        <dbReference type="ARBA" id="ARBA00022517"/>
    </source>
</evidence>
<dbReference type="OrthoDB" id="9796140at2"/>
<keyword evidence="3 5" id="KW-0540">Nuclease</keyword>
<dbReference type="EMBL" id="LGHJ01000019">
    <property type="protein sequence ID" value="KPL73926.1"/>
    <property type="molecule type" value="Genomic_DNA"/>
</dbReference>
<dbReference type="GO" id="GO:0005829">
    <property type="term" value="C:cytosol"/>
    <property type="evidence" value="ECO:0007669"/>
    <property type="project" value="TreeGrafter"/>
</dbReference>
<name>A0A0P6XFI3_9CHLR</name>
<keyword evidence="1 5" id="KW-0963">Cytoplasm</keyword>
<feature type="domain" description="YqgF/RNase H-like" evidence="6">
    <location>
        <begin position="6"/>
        <end position="106"/>
    </location>
</feature>
<dbReference type="Gene3D" id="3.30.420.140">
    <property type="entry name" value="YqgF/RNase H-like domain"/>
    <property type="match status" value="1"/>
</dbReference>
<dbReference type="GO" id="GO:0016788">
    <property type="term" value="F:hydrolase activity, acting on ester bonds"/>
    <property type="evidence" value="ECO:0007669"/>
    <property type="project" value="UniProtKB-UniRule"/>
</dbReference>
<dbReference type="InterPro" id="IPR012337">
    <property type="entry name" value="RNaseH-like_sf"/>
</dbReference>
<dbReference type="SUPFAM" id="SSF53098">
    <property type="entry name" value="Ribonuclease H-like"/>
    <property type="match status" value="1"/>
</dbReference>
<gene>
    <name evidence="7" type="ORF">AC812_14220</name>
</gene>
<reference evidence="7 8" key="1">
    <citation type="submission" date="2015-07" db="EMBL/GenBank/DDBJ databases">
        <title>Draft genome of Bellilinea caldifistulae DSM 17877.</title>
        <authorList>
            <person name="Hemp J."/>
            <person name="Ward L.M."/>
            <person name="Pace L.A."/>
            <person name="Fischer W.W."/>
        </authorList>
    </citation>
    <scope>NUCLEOTIDE SEQUENCE [LARGE SCALE GENOMIC DNA]</scope>
    <source>
        <strain evidence="7 8">GOMI-1</strain>
    </source>
</reference>
<evidence type="ECO:0000259" key="6">
    <source>
        <dbReference type="SMART" id="SM00732"/>
    </source>
</evidence>
<dbReference type="InterPro" id="IPR037027">
    <property type="entry name" value="YqgF/RNaseH-like_dom_sf"/>
</dbReference>
<keyword evidence="8" id="KW-1185">Reference proteome</keyword>
<evidence type="ECO:0000256" key="1">
    <source>
        <dbReference type="ARBA" id="ARBA00022490"/>
    </source>
</evidence>
<sequence>MSSERGRVLAVDPGEKRIGLAISDPTGTIANPLQVLKHVSRLIDAATIVQIAQEWGVVEIVIGQAIELDGTPGVMGRKAQRLAEAIRAQTEIPVVLWDESGSTQTARSARQKMGVKRSQRRGHMDDLAAVVILQSYLNSRDSVFPIEEE</sequence>
<dbReference type="InterPro" id="IPR005227">
    <property type="entry name" value="YqgF"/>
</dbReference>
<dbReference type="EC" id="3.1.-.-" evidence="5"/>
<dbReference type="GO" id="GO:0004518">
    <property type="term" value="F:nuclease activity"/>
    <property type="evidence" value="ECO:0007669"/>
    <property type="project" value="UniProtKB-KW"/>
</dbReference>
<comment type="function">
    <text evidence="5">Could be a nuclease involved in processing of the 5'-end of pre-16S rRNA.</text>
</comment>
<dbReference type="RefSeq" id="WP_061917747.1">
    <property type="nucleotide sequence ID" value="NZ_DF967971.1"/>
</dbReference>
<dbReference type="PANTHER" id="PTHR33317:SF4">
    <property type="entry name" value="POLYNUCLEOTIDYL TRANSFERASE, RIBONUCLEASE H-LIKE SUPERFAMILY PROTEIN"/>
    <property type="match status" value="1"/>
</dbReference>
<evidence type="ECO:0000313" key="8">
    <source>
        <dbReference type="Proteomes" id="UP000050514"/>
    </source>
</evidence>
<dbReference type="STRING" id="360411.AC812_14220"/>
<proteinExistence type="inferred from homology"/>
<comment type="similarity">
    <text evidence="5">Belongs to the YqgF HJR family.</text>
</comment>
<evidence type="ECO:0000256" key="4">
    <source>
        <dbReference type="ARBA" id="ARBA00022801"/>
    </source>
</evidence>
<accession>A0A0P6XFI3</accession>